<evidence type="ECO:0000313" key="2">
    <source>
        <dbReference type="Proteomes" id="UP000887013"/>
    </source>
</evidence>
<dbReference type="OrthoDB" id="6407330at2759"/>
<gene>
    <name evidence="1" type="primary">AVEN_95373_1</name>
    <name evidence="1" type="ORF">NPIL_344811</name>
</gene>
<name>A0A8X6MST4_NEPPI</name>
<evidence type="ECO:0000313" key="1">
    <source>
        <dbReference type="EMBL" id="GFS75814.1"/>
    </source>
</evidence>
<reference evidence="1" key="1">
    <citation type="submission" date="2020-08" db="EMBL/GenBank/DDBJ databases">
        <title>Multicomponent nature underlies the extraordinary mechanical properties of spider dragline silk.</title>
        <authorList>
            <person name="Kono N."/>
            <person name="Nakamura H."/>
            <person name="Mori M."/>
            <person name="Yoshida Y."/>
            <person name="Ohtoshi R."/>
            <person name="Malay A.D."/>
            <person name="Moran D.A.P."/>
            <person name="Tomita M."/>
            <person name="Numata K."/>
            <person name="Arakawa K."/>
        </authorList>
    </citation>
    <scope>NUCLEOTIDE SEQUENCE</scope>
</reference>
<sequence length="179" mass="20428">MDASEIDTEFLFAEDLMNFVMQGYDLPFPRTPNFLRSSPVRFVPCVGHVIRYLAALQEDKTLTAFDYLRCTILSGDHFDEFASGMVEAHFNGEFQLLDFLCFCAQITRLAVLFNLNNVGDAPVKTVSVVANALKKERLRFLSSGGWDTLYDLCFYILHRIPRRQRCRAPSKDNAQVTNV</sequence>
<dbReference type="EMBL" id="BMAW01096664">
    <property type="protein sequence ID" value="GFS75814.1"/>
    <property type="molecule type" value="Genomic_DNA"/>
</dbReference>
<comment type="caution">
    <text evidence="1">The sequence shown here is derived from an EMBL/GenBank/DDBJ whole genome shotgun (WGS) entry which is preliminary data.</text>
</comment>
<organism evidence="1 2">
    <name type="scientific">Nephila pilipes</name>
    <name type="common">Giant wood spider</name>
    <name type="synonym">Nephila maculata</name>
    <dbReference type="NCBI Taxonomy" id="299642"/>
    <lineage>
        <taxon>Eukaryota</taxon>
        <taxon>Metazoa</taxon>
        <taxon>Ecdysozoa</taxon>
        <taxon>Arthropoda</taxon>
        <taxon>Chelicerata</taxon>
        <taxon>Arachnida</taxon>
        <taxon>Araneae</taxon>
        <taxon>Araneomorphae</taxon>
        <taxon>Entelegynae</taxon>
        <taxon>Araneoidea</taxon>
        <taxon>Nephilidae</taxon>
        <taxon>Nephila</taxon>
    </lineage>
</organism>
<proteinExistence type="predicted"/>
<dbReference type="Proteomes" id="UP000887013">
    <property type="component" value="Unassembled WGS sequence"/>
</dbReference>
<keyword evidence="2" id="KW-1185">Reference proteome</keyword>
<protein>
    <submittedName>
        <fullName evidence="1">Uncharacterized protein</fullName>
    </submittedName>
</protein>
<accession>A0A8X6MST4</accession>
<dbReference type="AlphaFoldDB" id="A0A8X6MST4"/>